<dbReference type="EC" id="2.7.4.2" evidence="3 13"/>
<dbReference type="GO" id="GO:0005777">
    <property type="term" value="C:peroxisome"/>
    <property type="evidence" value="ECO:0000318"/>
    <property type="project" value="GO_Central"/>
</dbReference>
<dbReference type="PIRSF" id="PIRSF017288">
    <property type="entry name" value="PMK_GHMP_euk"/>
    <property type="match status" value="1"/>
</dbReference>
<dbReference type="GO" id="GO:0005524">
    <property type="term" value="F:ATP binding"/>
    <property type="evidence" value="ECO:0007669"/>
    <property type="project" value="UniProtKB-UniRule"/>
</dbReference>
<dbReference type="InterPro" id="IPR020568">
    <property type="entry name" value="Ribosomal_Su5_D2-typ_SF"/>
</dbReference>
<dbReference type="GO" id="GO:0019287">
    <property type="term" value="P:isopentenyl diphosphate biosynthetic process, mevalonate pathway"/>
    <property type="evidence" value="ECO:0000318"/>
    <property type="project" value="GO_Central"/>
</dbReference>
<gene>
    <name evidence="15" type="ordered locus">CNM00100</name>
</gene>
<evidence type="ECO:0000256" key="9">
    <source>
        <dbReference type="ARBA" id="ARBA00022955"/>
    </source>
</evidence>
<dbReference type="HOGENOM" id="CLU_022059_1_0_1"/>
<dbReference type="UniPathway" id="UPA00057">
    <property type="reaction ID" value="UER00099"/>
</dbReference>
<name>Q5K851_CRYD1</name>
<evidence type="ECO:0000256" key="7">
    <source>
        <dbReference type="ARBA" id="ARBA00022777"/>
    </source>
</evidence>
<keyword evidence="4 13" id="KW-0444">Lipid biosynthesis</keyword>
<evidence type="ECO:0000256" key="5">
    <source>
        <dbReference type="ARBA" id="ARBA00022679"/>
    </source>
</evidence>
<keyword evidence="10 13" id="KW-0443">Lipid metabolism</keyword>
<feature type="domain" description="GHMP kinase C-terminal" evidence="14">
    <location>
        <begin position="451"/>
        <end position="514"/>
    </location>
</feature>
<evidence type="ECO:0000256" key="12">
    <source>
        <dbReference type="ARBA" id="ARBA00029326"/>
    </source>
</evidence>
<proteinExistence type="inferred from homology"/>
<dbReference type="PANTHER" id="PTHR31814">
    <property type="match status" value="1"/>
</dbReference>
<comment type="similarity">
    <text evidence="2 13">Belongs to the GHMP kinase family. Mevalonate kinase subfamily.</text>
</comment>
<dbReference type="VEuPathDB" id="FungiDB:CNM00100"/>
<keyword evidence="8" id="KW-0067">ATP-binding</keyword>
<comment type="pathway">
    <text evidence="1 13">Isoprenoid biosynthesis; isopentenyl diphosphate biosynthesis via mevalonate pathway; isopentenyl diphosphate from (R)-mevalonate: step 2/3.</text>
</comment>
<dbReference type="STRING" id="214684.Q5K851"/>
<keyword evidence="9 13" id="KW-0752">Steroid biosynthesis</keyword>
<keyword evidence="16" id="KW-1185">Reference proteome</keyword>
<dbReference type="SUPFAM" id="SSF54211">
    <property type="entry name" value="Ribosomal protein S5 domain 2-like"/>
    <property type="match status" value="1"/>
</dbReference>
<dbReference type="EMBL" id="AE017353">
    <property type="protein sequence ID" value="AAW46868.1"/>
    <property type="molecule type" value="Genomic_DNA"/>
</dbReference>
<evidence type="ECO:0000259" key="14">
    <source>
        <dbReference type="Pfam" id="PF08544"/>
    </source>
</evidence>
<dbReference type="InterPro" id="IPR016005">
    <property type="entry name" value="Erg8"/>
</dbReference>
<dbReference type="GeneID" id="3255209"/>
<dbReference type="eggNOG" id="KOG4519">
    <property type="taxonomic scope" value="Eukaryota"/>
</dbReference>
<evidence type="ECO:0000256" key="4">
    <source>
        <dbReference type="ARBA" id="ARBA00022516"/>
    </source>
</evidence>
<comment type="catalytic activity">
    <reaction evidence="12">
        <text>(R)-5-phosphomevalonate + ATP = (R)-5-diphosphomevalonate + ADP</text>
        <dbReference type="Rhea" id="RHEA:16341"/>
        <dbReference type="ChEBI" id="CHEBI:30616"/>
        <dbReference type="ChEBI" id="CHEBI:57557"/>
        <dbReference type="ChEBI" id="CHEBI:58146"/>
        <dbReference type="ChEBI" id="CHEBI:456216"/>
        <dbReference type="EC" id="2.7.4.2"/>
    </reaction>
    <physiologicalReaction direction="left-to-right" evidence="12">
        <dbReference type="Rhea" id="RHEA:16342"/>
    </physiologicalReaction>
</comment>
<dbReference type="OMA" id="NAYECII"/>
<evidence type="ECO:0000256" key="6">
    <source>
        <dbReference type="ARBA" id="ARBA00022741"/>
    </source>
</evidence>
<protein>
    <recommendedName>
        <fullName evidence="3 13">Phosphomevalonate kinase</fullName>
        <ecNumber evidence="3 13">2.7.4.2</ecNumber>
    </recommendedName>
</protein>
<dbReference type="Proteomes" id="UP000002149">
    <property type="component" value="Chromosome 13"/>
</dbReference>
<dbReference type="FunCoup" id="Q5K851">
    <property type="interactions" value="82"/>
</dbReference>
<evidence type="ECO:0000256" key="1">
    <source>
        <dbReference type="ARBA" id="ARBA00005017"/>
    </source>
</evidence>
<evidence type="ECO:0000313" key="16">
    <source>
        <dbReference type="Proteomes" id="UP000002149"/>
    </source>
</evidence>
<dbReference type="AlphaFoldDB" id="Q5K851"/>
<dbReference type="GO" id="GO:0006696">
    <property type="term" value="P:ergosterol biosynthetic process"/>
    <property type="evidence" value="ECO:0000318"/>
    <property type="project" value="GO_Central"/>
</dbReference>
<sequence>MTTGTTTVVSSPGKVLIAGGYLVLDTHYSGLVIGTSSRFYSCVSSRATSSRATSSTPSIDADTNTGIDTDTCQNKATISVRAGQFPPDASTWVYCISKPSASASASAGEDGEEGEEGGDGTLYLKLEQTNEEQAGKNKFIFITLCKVLEYVYESILAHVGDEETALDELMKRIKGGGGGEDGLDVVVFADNDFYSQREQLTSLSLPTRISSLPHLPPFTPLPRPIPATNKTGLGSSAALVTSLVGSLLSHLHITHSSPEGSIADDDKAVIHSVAQLAHCQAQGKVGSGFDVSSAVYGSHLYTRFSPSILTPLMSLAPFSRPRPSPGSTSLLLDALHPSKWDNKSIPFRLPKHLRLLLADVSCGTDTPSFVSSVLKWRNNDREKADEVWARLDNANRALGKVLSDMVAAENEIDYEKTMMAASELTSDELLNLPTTPSPSRTLHLLHRLALSLSSIRALLREMSDLSGVPIEPKEQTRLLDACGQVKGVVGGGVPGAGGYDALYLLTIDHPTPIAGVDKLWAEWTEMDVCPLSAKQSDGGIRQEQVAEVKGLKEALERARR</sequence>
<evidence type="ECO:0000256" key="8">
    <source>
        <dbReference type="ARBA" id="ARBA00022840"/>
    </source>
</evidence>
<dbReference type="PANTHER" id="PTHR31814:SF2">
    <property type="entry name" value="PHOSPHOMEVALONATE KINASE"/>
    <property type="match status" value="1"/>
</dbReference>
<keyword evidence="11 13" id="KW-0753">Steroid metabolism</keyword>
<dbReference type="PaxDb" id="214684-Q5K851"/>
<evidence type="ECO:0000256" key="11">
    <source>
        <dbReference type="ARBA" id="ARBA00023221"/>
    </source>
</evidence>
<evidence type="ECO:0000256" key="3">
    <source>
        <dbReference type="ARBA" id="ARBA00012958"/>
    </source>
</evidence>
<dbReference type="OrthoDB" id="10262935at2759"/>
<evidence type="ECO:0000313" key="15">
    <source>
        <dbReference type="EMBL" id="AAW46868.1"/>
    </source>
</evidence>
<dbReference type="Gene3D" id="3.30.230.10">
    <property type="match status" value="1"/>
</dbReference>
<dbReference type="InParanoid" id="Q5K851"/>
<dbReference type="InterPro" id="IPR014721">
    <property type="entry name" value="Ribsml_uS5_D2-typ_fold_subgr"/>
</dbReference>
<keyword evidence="5 13" id="KW-0808">Transferase</keyword>
<dbReference type="InterPro" id="IPR035102">
    <property type="entry name" value="Phosphomevalonate_kinase"/>
</dbReference>
<keyword evidence="6" id="KW-0547">Nucleotide-binding</keyword>
<keyword evidence="7 13" id="KW-0418">Kinase</keyword>
<reference evidence="15 16" key="1">
    <citation type="journal article" date="2005" name="Science">
        <title>The genome of the basidiomycetous yeast and human pathogen Cryptococcus neoformans.</title>
        <authorList>
            <person name="Loftus B.J."/>
            <person name="Fung E."/>
            <person name="Roncaglia P."/>
            <person name="Rowley D."/>
            <person name="Amedeo P."/>
            <person name="Bruno D."/>
            <person name="Vamathevan J."/>
            <person name="Miranda M."/>
            <person name="Anderson I.J."/>
            <person name="Fraser J.A."/>
            <person name="Allen J.E."/>
            <person name="Bosdet I.E."/>
            <person name="Brent M.R."/>
            <person name="Chiu R."/>
            <person name="Doering T.L."/>
            <person name="Donlin M.J."/>
            <person name="D'Souza C.A."/>
            <person name="Fox D.S."/>
            <person name="Grinberg V."/>
            <person name="Fu J."/>
            <person name="Fukushima M."/>
            <person name="Haas B.J."/>
            <person name="Huang J.C."/>
            <person name="Janbon G."/>
            <person name="Jones S.J."/>
            <person name="Koo H.L."/>
            <person name="Krzywinski M.I."/>
            <person name="Kwon-Chung J.K."/>
            <person name="Lengeler K.B."/>
            <person name="Maiti R."/>
            <person name="Marra M.A."/>
            <person name="Marra R.E."/>
            <person name="Mathewson C.A."/>
            <person name="Mitchell T.G."/>
            <person name="Pertea M."/>
            <person name="Riggs F.R."/>
            <person name="Salzberg S.L."/>
            <person name="Schein J.E."/>
            <person name="Shvartsbeyn A."/>
            <person name="Shin H."/>
            <person name="Shumway M."/>
            <person name="Specht C.A."/>
            <person name="Suh B.B."/>
            <person name="Tenney A."/>
            <person name="Utterback T.R."/>
            <person name="Wickes B.L."/>
            <person name="Wortman J.R."/>
            <person name="Wye N.H."/>
            <person name="Kronstad J.W."/>
            <person name="Lodge J.K."/>
            <person name="Heitman J."/>
            <person name="Davis R.W."/>
            <person name="Fraser C.M."/>
            <person name="Hyman R.W."/>
        </authorList>
    </citation>
    <scope>NUCLEOTIDE SEQUENCE [LARGE SCALE GENOMIC DNA]</scope>
    <source>
        <strain evidence="16">JEC21 / ATCC MYA-565</strain>
    </source>
</reference>
<evidence type="ECO:0000256" key="10">
    <source>
        <dbReference type="ARBA" id="ARBA00023098"/>
    </source>
</evidence>
<dbReference type="RefSeq" id="XP_568385.1">
    <property type="nucleotide sequence ID" value="XM_568385.2"/>
</dbReference>
<organism evidence="15 16">
    <name type="scientific">Cryptococcus deneoformans (strain JEC21 / ATCC MYA-565)</name>
    <name type="common">Cryptococcus neoformans var. neoformans serotype D</name>
    <dbReference type="NCBI Taxonomy" id="214684"/>
    <lineage>
        <taxon>Eukaryota</taxon>
        <taxon>Fungi</taxon>
        <taxon>Dikarya</taxon>
        <taxon>Basidiomycota</taxon>
        <taxon>Agaricomycotina</taxon>
        <taxon>Tremellomycetes</taxon>
        <taxon>Tremellales</taxon>
        <taxon>Cryptococcaceae</taxon>
        <taxon>Cryptococcus</taxon>
        <taxon>Cryptococcus neoformans species complex</taxon>
    </lineage>
</organism>
<dbReference type="InterPro" id="IPR013750">
    <property type="entry name" value="GHMP_kinase_C_dom"/>
</dbReference>
<dbReference type="Pfam" id="PF08544">
    <property type="entry name" value="GHMP_kinases_C"/>
    <property type="match status" value="1"/>
</dbReference>
<evidence type="ECO:0000256" key="13">
    <source>
        <dbReference type="PIRNR" id="PIRNR017288"/>
    </source>
</evidence>
<evidence type="ECO:0000256" key="2">
    <source>
        <dbReference type="ARBA" id="ARBA00006495"/>
    </source>
</evidence>
<accession>Q5K851</accession>
<dbReference type="GO" id="GO:0010142">
    <property type="term" value="P:farnesyl diphosphate biosynthetic process, mevalonate pathway"/>
    <property type="evidence" value="ECO:0000318"/>
    <property type="project" value="GO_Central"/>
</dbReference>
<dbReference type="GO" id="GO:0004631">
    <property type="term" value="F:phosphomevalonate kinase activity"/>
    <property type="evidence" value="ECO:0000318"/>
    <property type="project" value="GO_Central"/>
</dbReference>
<dbReference type="KEGG" id="cne:CNM00100"/>